<organism evidence="2 3">
    <name type="scientific">Sandaracinus amylolyticus</name>
    <dbReference type="NCBI Taxonomy" id="927083"/>
    <lineage>
        <taxon>Bacteria</taxon>
        <taxon>Pseudomonadati</taxon>
        <taxon>Myxococcota</taxon>
        <taxon>Polyangia</taxon>
        <taxon>Polyangiales</taxon>
        <taxon>Sandaracinaceae</taxon>
        <taxon>Sandaracinus</taxon>
    </lineage>
</organism>
<dbReference type="EMBL" id="CP011125">
    <property type="protein sequence ID" value="AKF08837.1"/>
    <property type="molecule type" value="Genomic_DNA"/>
</dbReference>
<evidence type="ECO:0000256" key="1">
    <source>
        <dbReference type="SAM" id="MobiDB-lite"/>
    </source>
</evidence>
<gene>
    <name evidence="2" type="ORF">DB32_005986</name>
</gene>
<reference evidence="2 3" key="1">
    <citation type="submission" date="2015-03" db="EMBL/GenBank/DDBJ databases">
        <title>Genome assembly of Sandaracinus amylolyticus DSM 53668.</title>
        <authorList>
            <person name="Sharma G."/>
            <person name="Subramanian S."/>
        </authorList>
    </citation>
    <scope>NUCLEOTIDE SEQUENCE [LARGE SCALE GENOMIC DNA]</scope>
    <source>
        <strain evidence="2 3">DSM 53668</strain>
    </source>
</reference>
<sequence>MALAGCHERTTLDLDAGPADASPPGATGLIEIEGPTTLALAPGEHAEFVARWTDADGRPVAVRDVSFALEGMARDSTLFSLGGRTDEEGRVTGMVIAGSETATFRLRVVAPGARAAYLDVAVSGDGFGRLVVAVEGGDGRDIAQRTVLVHQSTSGSVSCEDALTRREADRSRTTDALGEAVFAPLPAAQRFTIVARATSSASVIVAEGCVADVTLEPTGDTRATVTLVPRTLGIEGEYDAELALQAGTAPRVAADTLAIALEAAVVASGGDASMMLDALESALRDRGAIAALSALEAARATGTAERDLATRLVVEEASLVGGLQLVLDEVVTLHDALVVDGVLFVAGSMDGPVASFTRGEVRLGDADAEPVMIDLREVGITARAPASVRWTAETDVLQLESMRIELPIATLLLAGIDALARARGVESAGGLIASRGGCDVLQAWIAEQDEIGAACSAECATAACDAVGAAVMTLARGATEPLDALRARVVLSGPLTSEDADGNLTVDALRAAALSGAWRSADGLTGEPIDATFGGARISPLP</sequence>
<proteinExistence type="predicted"/>
<dbReference type="AlphaFoldDB" id="A0A0F6W6L9"/>
<dbReference type="Proteomes" id="UP000034883">
    <property type="component" value="Chromosome"/>
</dbReference>
<evidence type="ECO:0000313" key="2">
    <source>
        <dbReference type="EMBL" id="AKF08837.1"/>
    </source>
</evidence>
<evidence type="ECO:0008006" key="4">
    <source>
        <dbReference type="Google" id="ProtNLM"/>
    </source>
</evidence>
<evidence type="ECO:0000313" key="3">
    <source>
        <dbReference type="Proteomes" id="UP000034883"/>
    </source>
</evidence>
<feature type="compositionally biased region" description="Low complexity" evidence="1">
    <location>
        <begin position="13"/>
        <end position="27"/>
    </location>
</feature>
<feature type="region of interest" description="Disordered" evidence="1">
    <location>
        <begin position="1"/>
        <end position="27"/>
    </location>
</feature>
<protein>
    <recommendedName>
        <fullName evidence="4">Big-1 domain-containing protein</fullName>
    </recommendedName>
</protein>
<dbReference type="STRING" id="927083.DB32_005986"/>
<accession>A0A0F6W6L9</accession>
<keyword evidence="3" id="KW-1185">Reference proteome</keyword>
<dbReference type="KEGG" id="samy:DB32_005986"/>
<name>A0A0F6W6L9_9BACT</name>
<feature type="compositionally biased region" description="Basic and acidic residues" evidence="1">
    <location>
        <begin position="1"/>
        <end position="12"/>
    </location>
</feature>